<dbReference type="AlphaFoldDB" id="A0A1X0C4G6"/>
<dbReference type="InterPro" id="IPR036661">
    <property type="entry name" value="Luciferase-like_sf"/>
</dbReference>
<protein>
    <submittedName>
        <fullName evidence="2">LLM class F420-dependent oxidoreductase</fullName>
    </submittedName>
</protein>
<gene>
    <name evidence="2" type="primary">ssuD</name>
    <name evidence="2" type="ORF">MCEL_14870</name>
</gene>
<name>A0A1X0C4G6_MYCCF</name>
<proteinExistence type="predicted"/>
<sequence>MTHAGPAKPEIGVYLPQMGFTYEQMLHRTRRCEELGIDSLWLYDHLYGPGAPDYPSLEAWTLATALLSNTERIRIGHMVLCNQFRHPAVLAKMVTTLDQISAGRLQLGLGSGSIEDEHDRVGLPWGTFRERSERLGETLEILTQAFTDERIDFTGKHFTVTDFPVKPGAVQQPRPPIVVGGVGEKYTLPLVARYADVWNVPTYALGELESKVSALRSICEDVGRDPSTIVLSVEAVMALAPDDASLPHVRRLAEKRFGAPAFGLAEGGLVGTPRTVVDRIHELQSQGFCQIVLFTHDRGSDETLDLLACEVIPRL</sequence>
<dbReference type="PANTHER" id="PTHR42847">
    <property type="entry name" value="ALKANESULFONATE MONOOXYGENASE"/>
    <property type="match status" value="1"/>
</dbReference>
<evidence type="ECO:0000259" key="1">
    <source>
        <dbReference type="Pfam" id="PF00296"/>
    </source>
</evidence>
<dbReference type="Pfam" id="PF00296">
    <property type="entry name" value="Bac_luciferase"/>
    <property type="match status" value="1"/>
</dbReference>
<accession>A0A1X0C4G6</accession>
<dbReference type="OrthoDB" id="4029802at2"/>
<keyword evidence="3" id="KW-1185">Reference proteome</keyword>
<dbReference type="KEGG" id="mcee:MCEL_14870"/>
<dbReference type="EMBL" id="AP022591">
    <property type="protein sequence ID" value="BBY43192.1"/>
    <property type="molecule type" value="Genomic_DNA"/>
</dbReference>
<evidence type="ECO:0000313" key="3">
    <source>
        <dbReference type="Proteomes" id="UP000466431"/>
    </source>
</evidence>
<dbReference type="InterPro" id="IPR011251">
    <property type="entry name" value="Luciferase-like_dom"/>
</dbReference>
<dbReference type="GO" id="GO:0046306">
    <property type="term" value="P:alkanesulfonate catabolic process"/>
    <property type="evidence" value="ECO:0007669"/>
    <property type="project" value="TreeGrafter"/>
</dbReference>
<dbReference type="RefSeq" id="WP_082999865.1">
    <property type="nucleotide sequence ID" value="NZ_AP022591.1"/>
</dbReference>
<dbReference type="Proteomes" id="UP000466431">
    <property type="component" value="Chromosome"/>
</dbReference>
<dbReference type="InterPro" id="IPR050172">
    <property type="entry name" value="SsuD_RutA_monooxygenase"/>
</dbReference>
<reference evidence="2 3" key="1">
    <citation type="journal article" date="2019" name="Emerg. Microbes Infect.">
        <title>Comprehensive subspecies identification of 175 nontuberculous mycobacteria species based on 7547 genomic profiles.</title>
        <authorList>
            <person name="Matsumoto Y."/>
            <person name="Kinjo T."/>
            <person name="Motooka D."/>
            <person name="Nabeya D."/>
            <person name="Jung N."/>
            <person name="Uechi K."/>
            <person name="Horii T."/>
            <person name="Iida T."/>
            <person name="Fujita J."/>
            <person name="Nakamura S."/>
        </authorList>
    </citation>
    <scope>NUCLEOTIDE SEQUENCE [LARGE SCALE GENOMIC DNA]</scope>
    <source>
        <strain evidence="2 3">JCM 18439</strain>
    </source>
</reference>
<dbReference type="SUPFAM" id="SSF51679">
    <property type="entry name" value="Bacterial luciferase-like"/>
    <property type="match status" value="1"/>
</dbReference>
<feature type="domain" description="Luciferase-like" evidence="1">
    <location>
        <begin position="11"/>
        <end position="245"/>
    </location>
</feature>
<evidence type="ECO:0000313" key="2">
    <source>
        <dbReference type="EMBL" id="BBY43192.1"/>
    </source>
</evidence>
<dbReference type="STRING" id="1249101.BST21_00835"/>
<dbReference type="GO" id="GO:0008726">
    <property type="term" value="F:alkanesulfonate monooxygenase activity"/>
    <property type="evidence" value="ECO:0007669"/>
    <property type="project" value="TreeGrafter"/>
</dbReference>
<dbReference type="Gene3D" id="3.20.20.30">
    <property type="entry name" value="Luciferase-like domain"/>
    <property type="match status" value="1"/>
</dbReference>
<organism evidence="2 3">
    <name type="scientific">Mycolicibacterium celeriflavum</name>
    <name type="common">Mycobacterium celeriflavum</name>
    <dbReference type="NCBI Taxonomy" id="1249101"/>
    <lineage>
        <taxon>Bacteria</taxon>
        <taxon>Bacillati</taxon>
        <taxon>Actinomycetota</taxon>
        <taxon>Actinomycetes</taxon>
        <taxon>Mycobacteriales</taxon>
        <taxon>Mycobacteriaceae</taxon>
        <taxon>Mycolicibacterium</taxon>
    </lineage>
</organism>
<dbReference type="PANTHER" id="PTHR42847:SF4">
    <property type="entry name" value="ALKANESULFONATE MONOOXYGENASE-RELATED"/>
    <property type="match status" value="1"/>
</dbReference>